<evidence type="ECO:0000256" key="5">
    <source>
        <dbReference type="ARBA" id="ARBA00022692"/>
    </source>
</evidence>
<dbReference type="CDD" id="cd23081">
    <property type="entry name" value="cpPDZ_EcRseP-like"/>
    <property type="match status" value="1"/>
</dbReference>
<dbReference type="InterPro" id="IPR001478">
    <property type="entry name" value="PDZ"/>
</dbReference>
<dbReference type="EMBL" id="JAGWCR010000013">
    <property type="protein sequence ID" value="MBS3651351.1"/>
    <property type="molecule type" value="Genomic_DNA"/>
</dbReference>
<dbReference type="Pfam" id="PF17820">
    <property type="entry name" value="PDZ_6"/>
    <property type="match status" value="1"/>
</dbReference>
<organism evidence="13 14">
    <name type="scientific">Pseudaminobacter soli</name>
    <name type="common">ex Zhang et al. 2022</name>
    <dbReference type="NCBI Taxonomy" id="2831468"/>
    <lineage>
        <taxon>Bacteria</taxon>
        <taxon>Pseudomonadati</taxon>
        <taxon>Pseudomonadota</taxon>
        <taxon>Alphaproteobacteria</taxon>
        <taxon>Hyphomicrobiales</taxon>
        <taxon>Phyllobacteriaceae</taxon>
        <taxon>Pseudaminobacter</taxon>
    </lineage>
</organism>
<dbReference type="NCBIfam" id="TIGR00054">
    <property type="entry name" value="RIP metalloprotease RseP"/>
    <property type="match status" value="1"/>
</dbReference>
<keyword evidence="14" id="KW-1185">Reference proteome</keyword>
<sequence length="379" mass="41195">MDQIASAFFNTDGLLLGTVVPFLFVLAVVVFVHELGHYLVGRWCGIGVKAFSIGFGPEIVGFNDRNGTRWKISAIPLGGYVKFVGDMGVTSSPDAEADRNLSAEERRVAFHTQPVWKRALTVFAGPAFNFLLTIVVFAVLFTAYGRYVIEPMVAEVRAGSPAEKAGFLPGDRFVLANGSRVETFSDVQRIVSGRAGDEITFVILRGGNEVTLKATPEVMEQKDALGNTVRIGAIGVVNNESMGQPRHITYNPGEALVQAVSETGHIIARTGQFLQRFAVGREDRCQLGGPVRIADMAGKAAKAGFEWLVQLVALLSVGIGILNLLPIPPLDGGHLVFYAYEAVVRRPVSERMMEAVYRTGMFLVLAFMGFVFWNDLFGC</sequence>
<keyword evidence="9 11" id="KW-0482">Metalloprotease</keyword>
<evidence type="ECO:0000256" key="7">
    <source>
        <dbReference type="ARBA" id="ARBA00022833"/>
    </source>
</evidence>
<name>A0A942IB90_9HYPH</name>
<dbReference type="InterPro" id="IPR004387">
    <property type="entry name" value="Pept_M50_Zn"/>
</dbReference>
<evidence type="ECO:0000256" key="4">
    <source>
        <dbReference type="ARBA" id="ARBA00022670"/>
    </source>
</evidence>
<dbReference type="Proteomes" id="UP000680348">
    <property type="component" value="Unassembled WGS sequence"/>
</dbReference>
<dbReference type="AlphaFoldDB" id="A0A942IB90"/>
<evidence type="ECO:0000256" key="3">
    <source>
        <dbReference type="ARBA" id="ARBA00007931"/>
    </source>
</evidence>
<dbReference type="InterPro" id="IPR036034">
    <property type="entry name" value="PDZ_sf"/>
</dbReference>
<comment type="cofactor">
    <cofactor evidence="1 11">
        <name>Zn(2+)</name>
        <dbReference type="ChEBI" id="CHEBI:29105"/>
    </cofactor>
</comment>
<dbReference type="GO" id="GO:0016020">
    <property type="term" value="C:membrane"/>
    <property type="evidence" value="ECO:0007669"/>
    <property type="project" value="UniProtKB-SubCell"/>
</dbReference>
<evidence type="ECO:0000256" key="6">
    <source>
        <dbReference type="ARBA" id="ARBA00022801"/>
    </source>
</evidence>
<dbReference type="InterPro" id="IPR008915">
    <property type="entry name" value="Peptidase_M50"/>
</dbReference>
<dbReference type="SMART" id="SM00228">
    <property type="entry name" value="PDZ"/>
    <property type="match status" value="1"/>
</dbReference>
<dbReference type="GO" id="GO:0046872">
    <property type="term" value="F:metal ion binding"/>
    <property type="evidence" value="ECO:0007669"/>
    <property type="project" value="UniProtKB-KW"/>
</dbReference>
<dbReference type="Gene3D" id="2.30.42.10">
    <property type="match status" value="1"/>
</dbReference>
<comment type="similarity">
    <text evidence="3 11">Belongs to the peptidase M50B family.</text>
</comment>
<accession>A0A942IB90</accession>
<keyword evidence="10 11" id="KW-0472">Membrane</keyword>
<keyword evidence="8 11" id="KW-1133">Transmembrane helix</keyword>
<gene>
    <name evidence="13" type="primary">rseP</name>
    <name evidence="13" type="ORF">KEU06_22305</name>
</gene>
<comment type="caution">
    <text evidence="13">The sequence shown here is derived from an EMBL/GenBank/DDBJ whole genome shotgun (WGS) entry which is preliminary data.</text>
</comment>
<keyword evidence="4" id="KW-0645">Protease</keyword>
<evidence type="ECO:0000256" key="1">
    <source>
        <dbReference type="ARBA" id="ARBA00001947"/>
    </source>
</evidence>
<evidence type="ECO:0000256" key="2">
    <source>
        <dbReference type="ARBA" id="ARBA00004141"/>
    </source>
</evidence>
<dbReference type="EC" id="3.4.24.-" evidence="11"/>
<evidence type="ECO:0000256" key="10">
    <source>
        <dbReference type="ARBA" id="ARBA00023136"/>
    </source>
</evidence>
<dbReference type="InterPro" id="IPR041489">
    <property type="entry name" value="PDZ_6"/>
</dbReference>
<keyword evidence="6 11" id="KW-0378">Hydrolase</keyword>
<keyword evidence="11" id="KW-0479">Metal-binding</keyword>
<dbReference type="PANTHER" id="PTHR42837:SF2">
    <property type="entry name" value="MEMBRANE METALLOPROTEASE ARASP2, CHLOROPLASTIC-RELATED"/>
    <property type="match status" value="1"/>
</dbReference>
<feature type="domain" description="PDZ" evidence="12">
    <location>
        <begin position="128"/>
        <end position="207"/>
    </location>
</feature>
<keyword evidence="7 11" id="KW-0862">Zinc</keyword>
<keyword evidence="5 11" id="KW-0812">Transmembrane</keyword>
<evidence type="ECO:0000313" key="14">
    <source>
        <dbReference type="Proteomes" id="UP000680348"/>
    </source>
</evidence>
<comment type="subcellular location">
    <subcellularLocation>
        <location evidence="2">Membrane</location>
        <topology evidence="2">Multi-pass membrane protein</topology>
    </subcellularLocation>
</comment>
<dbReference type="CDD" id="cd06163">
    <property type="entry name" value="S2P-M50_PDZ_RseP-like"/>
    <property type="match status" value="1"/>
</dbReference>
<evidence type="ECO:0000313" key="13">
    <source>
        <dbReference type="EMBL" id="MBS3651351.1"/>
    </source>
</evidence>
<feature type="transmembrane region" description="Helical" evidence="11">
    <location>
        <begin position="120"/>
        <end position="144"/>
    </location>
</feature>
<reference evidence="13" key="1">
    <citation type="submission" date="2021-04" db="EMBL/GenBank/DDBJ databases">
        <title>Pseudaminobacter soli sp. nov., isolated from paddy soil contaminated by heavy metals.</title>
        <authorList>
            <person name="Zhang K."/>
        </authorList>
    </citation>
    <scope>NUCLEOTIDE SEQUENCE</scope>
    <source>
        <strain evidence="13">19-2017</strain>
    </source>
</reference>
<proteinExistence type="inferred from homology"/>
<protein>
    <recommendedName>
        <fullName evidence="11">Zinc metalloprotease</fullName>
        <ecNumber evidence="11">3.4.24.-</ecNumber>
    </recommendedName>
</protein>
<dbReference type="PANTHER" id="PTHR42837">
    <property type="entry name" value="REGULATOR OF SIGMA-E PROTEASE RSEP"/>
    <property type="match status" value="1"/>
</dbReference>
<dbReference type="RefSeq" id="WP_188256913.1">
    <property type="nucleotide sequence ID" value="NZ_JABVCF010000013.1"/>
</dbReference>
<feature type="transmembrane region" description="Helical" evidence="11">
    <location>
        <begin position="14"/>
        <end position="32"/>
    </location>
</feature>
<feature type="transmembrane region" description="Helical" evidence="11">
    <location>
        <begin position="307"/>
        <end position="325"/>
    </location>
</feature>
<dbReference type="GO" id="GO:0006508">
    <property type="term" value="P:proteolysis"/>
    <property type="evidence" value="ECO:0007669"/>
    <property type="project" value="UniProtKB-KW"/>
</dbReference>
<dbReference type="Pfam" id="PF02163">
    <property type="entry name" value="Peptidase_M50"/>
    <property type="match status" value="1"/>
</dbReference>
<evidence type="ECO:0000256" key="8">
    <source>
        <dbReference type="ARBA" id="ARBA00022989"/>
    </source>
</evidence>
<feature type="transmembrane region" description="Helical" evidence="11">
    <location>
        <begin position="355"/>
        <end position="373"/>
    </location>
</feature>
<dbReference type="SUPFAM" id="SSF50156">
    <property type="entry name" value="PDZ domain-like"/>
    <property type="match status" value="1"/>
</dbReference>
<evidence type="ECO:0000256" key="11">
    <source>
        <dbReference type="RuleBase" id="RU362031"/>
    </source>
</evidence>
<dbReference type="GO" id="GO:0004222">
    <property type="term" value="F:metalloendopeptidase activity"/>
    <property type="evidence" value="ECO:0007669"/>
    <property type="project" value="InterPro"/>
</dbReference>
<evidence type="ECO:0000256" key="9">
    <source>
        <dbReference type="ARBA" id="ARBA00023049"/>
    </source>
</evidence>
<evidence type="ECO:0000259" key="12">
    <source>
        <dbReference type="SMART" id="SM00228"/>
    </source>
</evidence>